<comment type="catalytic activity">
    <reaction evidence="6 7">
        <text>L-glutamyl-tRNA(Gln) + L-glutamine + ATP + H2O = L-glutaminyl-tRNA(Gln) + L-glutamate + ADP + phosphate + H(+)</text>
        <dbReference type="Rhea" id="RHEA:17521"/>
        <dbReference type="Rhea" id="RHEA-COMP:9681"/>
        <dbReference type="Rhea" id="RHEA-COMP:9684"/>
        <dbReference type="ChEBI" id="CHEBI:15377"/>
        <dbReference type="ChEBI" id="CHEBI:15378"/>
        <dbReference type="ChEBI" id="CHEBI:29985"/>
        <dbReference type="ChEBI" id="CHEBI:30616"/>
        <dbReference type="ChEBI" id="CHEBI:43474"/>
        <dbReference type="ChEBI" id="CHEBI:58359"/>
        <dbReference type="ChEBI" id="CHEBI:78520"/>
        <dbReference type="ChEBI" id="CHEBI:78521"/>
        <dbReference type="ChEBI" id="CHEBI:456216"/>
        <dbReference type="EC" id="6.3.5.7"/>
    </reaction>
</comment>
<comment type="caution">
    <text evidence="9">The sequence shown here is derived from an EMBL/GenBank/DDBJ whole genome shotgun (WGS) entry which is preliminary data.</text>
</comment>
<dbReference type="GO" id="GO:0030956">
    <property type="term" value="C:glutamyl-tRNA(Gln) amidotransferase complex"/>
    <property type="evidence" value="ECO:0007669"/>
    <property type="project" value="UniProtKB-UniRule"/>
</dbReference>
<evidence type="ECO:0000256" key="6">
    <source>
        <dbReference type="ARBA" id="ARBA00047407"/>
    </source>
</evidence>
<keyword evidence="3 7" id="KW-0547">Nucleotide-binding</keyword>
<evidence type="ECO:0000256" key="1">
    <source>
        <dbReference type="ARBA" id="ARBA00008069"/>
    </source>
</evidence>
<keyword evidence="2 7" id="KW-0436">Ligase</keyword>
<feature type="active site" description="Charge relay system" evidence="7">
    <location>
        <position position="123"/>
    </location>
</feature>
<keyword evidence="9" id="KW-0808">Transferase</keyword>
<dbReference type="OrthoDB" id="421993at2759"/>
<dbReference type="EC" id="6.3.5.7" evidence="7"/>
<keyword evidence="7" id="KW-0934">Plastid</keyword>
<reference evidence="10" key="1">
    <citation type="journal article" date="2016" name="Nature">
        <title>The genome of the seagrass Zostera marina reveals angiosperm adaptation to the sea.</title>
        <authorList>
            <person name="Olsen J.L."/>
            <person name="Rouze P."/>
            <person name="Verhelst B."/>
            <person name="Lin Y.-C."/>
            <person name="Bayer T."/>
            <person name="Collen J."/>
            <person name="Dattolo E."/>
            <person name="De Paoli E."/>
            <person name="Dittami S."/>
            <person name="Maumus F."/>
            <person name="Michel G."/>
            <person name="Kersting A."/>
            <person name="Lauritano C."/>
            <person name="Lohaus R."/>
            <person name="Toepel M."/>
            <person name="Tonon T."/>
            <person name="Vanneste K."/>
            <person name="Amirebrahimi M."/>
            <person name="Brakel J."/>
            <person name="Bostroem C."/>
            <person name="Chovatia M."/>
            <person name="Grimwood J."/>
            <person name="Jenkins J.W."/>
            <person name="Jueterbock A."/>
            <person name="Mraz A."/>
            <person name="Stam W.T."/>
            <person name="Tice H."/>
            <person name="Bornberg-Bauer E."/>
            <person name="Green P.J."/>
            <person name="Pearson G.A."/>
            <person name="Procaccini G."/>
            <person name="Duarte C.M."/>
            <person name="Schmutz J."/>
            <person name="Reusch T.B.H."/>
            <person name="Van de Peer Y."/>
        </authorList>
    </citation>
    <scope>NUCLEOTIDE SEQUENCE [LARGE SCALE GENOMIC DNA]</scope>
    <source>
        <strain evidence="10">cv. Finnish</strain>
    </source>
</reference>
<evidence type="ECO:0000256" key="4">
    <source>
        <dbReference type="ARBA" id="ARBA00022840"/>
    </source>
</evidence>
<dbReference type="InterPro" id="IPR023631">
    <property type="entry name" value="Amidase_dom"/>
</dbReference>
<dbReference type="GO" id="GO:0009570">
    <property type="term" value="C:chloroplast stroma"/>
    <property type="evidence" value="ECO:0007669"/>
    <property type="project" value="UniProtKB-SubCell"/>
</dbReference>
<comment type="miscellaneous">
    <text evidence="7">This protein may be expected to contain an N-terminal transit peptide but none has been predicted.</text>
</comment>
<protein>
    <recommendedName>
        <fullName evidence="7">Glutamyl-tRNA(Gln) amidotransferase subunit A, chloroplastic/mitochondrial</fullName>
        <shortName evidence="7">Glu-AdT subunit A</shortName>
        <ecNumber evidence="7">6.3.5.7</ecNumber>
    </recommendedName>
</protein>
<dbReference type="InterPro" id="IPR004412">
    <property type="entry name" value="GatA"/>
</dbReference>
<dbReference type="Pfam" id="PF01425">
    <property type="entry name" value="Amidase"/>
    <property type="match status" value="1"/>
</dbReference>
<dbReference type="Gene3D" id="3.90.1300.10">
    <property type="entry name" value="Amidase signature (AS) domain"/>
    <property type="match status" value="1"/>
</dbReference>
<accession>A0A0K9PN62</accession>
<evidence type="ECO:0000256" key="5">
    <source>
        <dbReference type="ARBA" id="ARBA00022917"/>
    </source>
</evidence>
<evidence type="ECO:0000313" key="9">
    <source>
        <dbReference type="EMBL" id="KMZ69642.1"/>
    </source>
</evidence>
<dbReference type="SUPFAM" id="SSF75304">
    <property type="entry name" value="Amidase signature (AS) enzymes"/>
    <property type="match status" value="1"/>
</dbReference>
<dbReference type="Proteomes" id="UP000036987">
    <property type="component" value="Unassembled WGS sequence"/>
</dbReference>
<keyword evidence="5 7" id="KW-0648">Protein biosynthesis</keyword>
<dbReference type="OMA" id="QPASYCG"/>
<evidence type="ECO:0000256" key="7">
    <source>
        <dbReference type="HAMAP-Rule" id="MF_03150"/>
    </source>
</evidence>
<evidence type="ECO:0000313" key="10">
    <source>
        <dbReference type="Proteomes" id="UP000036987"/>
    </source>
</evidence>
<evidence type="ECO:0000256" key="2">
    <source>
        <dbReference type="ARBA" id="ARBA00022598"/>
    </source>
</evidence>
<dbReference type="PROSITE" id="PS00571">
    <property type="entry name" value="AMIDASES"/>
    <property type="match status" value="1"/>
</dbReference>
<name>A0A0K9PN62_ZOSMR</name>
<feature type="active site" description="Acyl-ester intermediate" evidence="7">
    <location>
        <position position="222"/>
    </location>
</feature>
<dbReference type="GO" id="GO:0032543">
    <property type="term" value="P:mitochondrial translation"/>
    <property type="evidence" value="ECO:0007669"/>
    <property type="project" value="UniProtKB-UniRule"/>
</dbReference>
<dbReference type="AlphaFoldDB" id="A0A0K9PN62"/>
<keyword evidence="7" id="KW-0150">Chloroplast</keyword>
<sequence length="551" mass="58419">MPSASLLQNPRILLTSQTPFHRNLRHHIHTPNALPLQAPLSVTTSPPKSSILEIQKSILSQTQKASDIASEYLARIRQMEPRIQSFLHVAEEEKVMREAEKVDMKVERGEEIGPLAGVLVGVKDNICTKDMPSTAGSKILEGYRPAFDATAVRKMKKLGAIIVGKTNLDEFGMGSTTEGSGFHGTANPWDLSRVPGGSSGGSAAAVSARQCVVSLGSDTGGSVRQPASFCGVVGIKPTYGRVSRFGLMAYASSLDVIGCMGSSVIDAAILLNAISGHDKLDSTSSKHEIVDYASDIISKDFTNSSNPLKGLRVGMIKETLGEGVDAAVTSSIQASALHLEALGCVVTEVSLPSFSLGLPAYYVLASSESSSNLSRYDSVRYGNQIAADEITALYGDSRANGFGSEVKMRILMGTYALSAGYYDAYYKRAQRVRTLIKKSFKDALDSNDILISPAAPSAAYRIGEKTNDALAMYAGDISTVNVNLAGLPALVVPCGFVEGGTSGLPVGLQMIGAAFDEAKLLKVGHVFEQTLQNCKFVPPLLSESYGSDSTQ</sequence>
<dbReference type="InterPro" id="IPR036928">
    <property type="entry name" value="AS_sf"/>
</dbReference>
<evidence type="ECO:0000256" key="3">
    <source>
        <dbReference type="ARBA" id="ARBA00022741"/>
    </source>
</evidence>
<keyword evidence="4 7" id="KW-0067">ATP-binding</keyword>
<dbReference type="NCBIfam" id="TIGR00132">
    <property type="entry name" value="gatA"/>
    <property type="match status" value="1"/>
</dbReference>
<keyword evidence="7" id="KW-0496">Mitochondrion</keyword>
<keyword evidence="10" id="KW-1185">Reference proteome</keyword>
<comment type="similarity">
    <text evidence="1 7">Belongs to the amidase family. GatA subfamily.</text>
</comment>
<dbReference type="GO" id="GO:0005524">
    <property type="term" value="F:ATP binding"/>
    <property type="evidence" value="ECO:0007669"/>
    <property type="project" value="UniProtKB-KW"/>
</dbReference>
<feature type="active site" description="Charge relay system" evidence="7">
    <location>
        <position position="198"/>
    </location>
</feature>
<dbReference type="GO" id="GO:0070681">
    <property type="term" value="P:glutaminyl-tRNAGln biosynthesis via transamidation"/>
    <property type="evidence" value="ECO:0007669"/>
    <property type="project" value="UniProtKB-UniRule"/>
</dbReference>
<dbReference type="GO" id="GO:0016811">
    <property type="term" value="F:hydrolase activity, acting on carbon-nitrogen (but not peptide) bonds, in linear amides"/>
    <property type="evidence" value="ECO:0007669"/>
    <property type="project" value="UniProtKB-ARBA"/>
</dbReference>
<comment type="subcellular location">
    <subcellularLocation>
        <location evidence="7">Mitochondrion</location>
    </subcellularLocation>
    <subcellularLocation>
        <location evidence="7">Plastid</location>
        <location evidence="7">Chloroplast stroma</location>
    </subcellularLocation>
</comment>
<feature type="domain" description="Amidase" evidence="8">
    <location>
        <begin position="68"/>
        <end position="521"/>
    </location>
</feature>
<dbReference type="PANTHER" id="PTHR11895">
    <property type="entry name" value="TRANSAMIDASE"/>
    <property type="match status" value="1"/>
</dbReference>
<dbReference type="InterPro" id="IPR020556">
    <property type="entry name" value="Amidase_CS"/>
</dbReference>
<dbReference type="EMBL" id="LFYR01000757">
    <property type="protein sequence ID" value="KMZ69642.1"/>
    <property type="molecule type" value="Genomic_DNA"/>
</dbReference>
<comment type="subunit">
    <text evidence="7">Subunit of the heterotrimeric GatCAB amidotransferase (AdT) complex, composed of A, B and C subunits.</text>
</comment>
<proteinExistence type="inferred from homology"/>
<dbReference type="PANTHER" id="PTHR11895:SF7">
    <property type="entry name" value="GLUTAMYL-TRNA(GLN) AMIDOTRANSFERASE SUBUNIT A, MITOCHONDRIAL"/>
    <property type="match status" value="1"/>
</dbReference>
<organism evidence="9 10">
    <name type="scientific">Zostera marina</name>
    <name type="common">Eelgrass</name>
    <dbReference type="NCBI Taxonomy" id="29655"/>
    <lineage>
        <taxon>Eukaryota</taxon>
        <taxon>Viridiplantae</taxon>
        <taxon>Streptophyta</taxon>
        <taxon>Embryophyta</taxon>
        <taxon>Tracheophyta</taxon>
        <taxon>Spermatophyta</taxon>
        <taxon>Magnoliopsida</taxon>
        <taxon>Liliopsida</taxon>
        <taxon>Zosteraceae</taxon>
        <taxon>Zostera</taxon>
    </lineage>
</organism>
<comment type="function">
    <text evidence="7">Allows the formation of correctly charged Gln-tRNA(Gln) through the transamidation of misacylated Glu-tRNA(Gln) in chloroplasts and mitochondria. The reaction takes place in the presence of glutamine and ATP through an activated gamma-phospho-Glu-tRNA(Gln).</text>
</comment>
<dbReference type="HAMAP" id="MF_00120">
    <property type="entry name" value="GatA"/>
    <property type="match status" value="1"/>
</dbReference>
<evidence type="ECO:0000259" key="8">
    <source>
        <dbReference type="Pfam" id="PF01425"/>
    </source>
</evidence>
<dbReference type="GO" id="GO:0016740">
    <property type="term" value="F:transferase activity"/>
    <property type="evidence" value="ECO:0007669"/>
    <property type="project" value="UniProtKB-KW"/>
</dbReference>
<dbReference type="GO" id="GO:0050567">
    <property type="term" value="F:glutaminyl-tRNA synthase (glutamine-hydrolyzing) activity"/>
    <property type="evidence" value="ECO:0007669"/>
    <property type="project" value="UniProtKB-UniRule"/>
</dbReference>
<dbReference type="STRING" id="29655.A0A0K9PN62"/>
<dbReference type="InterPro" id="IPR000120">
    <property type="entry name" value="Amidase"/>
</dbReference>
<gene>
    <name evidence="7" type="primary">GATA</name>
    <name evidence="9" type="ORF">ZOSMA_20G01200</name>
</gene>
<dbReference type="GO" id="GO:0005739">
    <property type="term" value="C:mitochondrion"/>
    <property type="evidence" value="ECO:0007669"/>
    <property type="project" value="UniProtKB-SubCell"/>
</dbReference>